<protein>
    <submittedName>
        <fullName evidence="1">Uncharacterized protein</fullName>
    </submittedName>
</protein>
<dbReference type="EMBL" id="JAPFFL010000012">
    <property type="protein sequence ID" value="KAJ6689554.1"/>
    <property type="molecule type" value="Genomic_DNA"/>
</dbReference>
<name>A0A9Q0STJ2_SALVM</name>
<accession>A0A9Q0STJ2</accession>
<organism evidence="1 2">
    <name type="scientific">Salix viminalis</name>
    <name type="common">Common osier</name>
    <name type="synonym">Basket willow</name>
    <dbReference type="NCBI Taxonomy" id="40686"/>
    <lineage>
        <taxon>Eukaryota</taxon>
        <taxon>Viridiplantae</taxon>
        <taxon>Streptophyta</taxon>
        <taxon>Embryophyta</taxon>
        <taxon>Tracheophyta</taxon>
        <taxon>Spermatophyta</taxon>
        <taxon>Magnoliopsida</taxon>
        <taxon>eudicotyledons</taxon>
        <taxon>Gunneridae</taxon>
        <taxon>Pentapetalae</taxon>
        <taxon>rosids</taxon>
        <taxon>fabids</taxon>
        <taxon>Malpighiales</taxon>
        <taxon>Salicaceae</taxon>
        <taxon>Saliceae</taxon>
        <taxon>Salix</taxon>
    </lineage>
</organism>
<proteinExistence type="predicted"/>
<gene>
    <name evidence="1" type="ORF">OIU85_005916</name>
</gene>
<dbReference type="Proteomes" id="UP001151529">
    <property type="component" value="Chromosome 8"/>
</dbReference>
<keyword evidence="2" id="KW-1185">Reference proteome</keyword>
<evidence type="ECO:0000313" key="1">
    <source>
        <dbReference type="EMBL" id="KAJ6689554.1"/>
    </source>
</evidence>
<reference evidence="1" key="2">
    <citation type="journal article" date="2023" name="Int. J. Mol. Sci.">
        <title>De Novo Assembly and Annotation of 11 Diverse Shrub Willow (Salix) Genomes Reveals Novel Gene Organization in Sex-Linked Regions.</title>
        <authorList>
            <person name="Hyden B."/>
            <person name="Feng K."/>
            <person name="Yates T.B."/>
            <person name="Jawdy S."/>
            <person name="Cereghino C."/>
            <person name="Smart L.B."/>
            <person name="Muchero W."/>
        </authorList>
    </citation>
    <scope>NUCLEOTIDE SEQUENCE [LARGE SCALE GENOMIC DNA]</scope>
    <source>
        <tissue evidence="1">Shoot tip</tissue>
    </source>
</reference>
<reference evidence="1" key="1">
    <citation type="submission" date="2022-11" db="EMBL/GenBank/DDBJ databases">
        <authorList>
            <person name="Hyden B.L."/>
            <person name="Feng K."/>
            <person name="Yates T."/>
            <person name="Jawdy S."/>
            <person name="Smart L.B."/>
            <person name="Muchero W."/>
        </authorList>
    </citation>
    <scope>NUCLEOTIDE SEQUENCE</scope>
    <source>
        <tissue evidence="1">Shoot tip</tissue>
    </source>
</reference>
<evidence type="ECO:0000313" key="2">
    <source>
        <dbReference type="Proteomes" id="UP001151529"/>
    </source>
</evidence>
<comment type="caution">
    <text evidence="1">The sequence shown here is derived from an EMBL/GenBank/DDBJ whole genome shotgun (WGS) entry which is preliminary data.</text>
</comment>
<sequence length="117" mass="13475">MFWQSRSRRVGGILRAGFCSWFVKSRRARIERAKGRHQYVGHGGFPSISPRIPVVERNIVDGVDFIAMPSVDGGGSRATLRSVWHPEFQLRARNGKKHGLWNYELEQIGDFQNSFRF</sequence>
<dbReference type="AlphaFoldDB" id="A0A9Q0STJ2"/>